<protein>
    <submittedName>
        <fullName evidence="1">26s proteasome non-atpase regulatory subunit 12</fullName>
    </submittedName>
</protein>
<evidence type="ECO:0000313" key="1">
    <source>
        <dbReference type="EMBL" id="PAV17777.1"/>
    </source>
</evidence>
<dbReference type="STRING" id="2282107.A0A286UDY0"/>
<evidence type="ECO:0000313" key="2">
    <source>
        <dbReference type="Proteomes" id="UP000217199"/>
    </source>
</evidence>
<dbReference type="Proteomes" id="UP000217199">
    <property type="component" value="Unassembled WGS sequence"/>
</dbReference>
<keyword evidence="1" id="KW-0647">Proteasome</keyword>
<reference evidence="1 2" key="1">
    <citation type="journal article" date="2017" name="Mol. Ecol.">
        <title>Comparative and population genomic landscape of Phellinus noxius: A hypervariable fungus causing root rot in trees.</title>
        <authorList>
            <person name="Chung C.L."/>
            <person name="Lee T.J."/>
            <person name="Akiba M."/>
            <person name="Lee H.H."/>
            <person name="Kuo T.H."/>
            <person name="Liu D."/>
            <person name="Ke H.M."/>
            <person name="Yokoi T."/>
            <person name="Roa M.B."/>
            <person name="Lu M.J."/>
            <person name="Chang Y.Y."/>
            <person name="Ann P.J."/>
            <person name="Tsai J.N."/>
            <person name="Chen C.Y."/>
            <person name="Tzean S.S."/>
            <person name="Ota Y."/>
            <person name="Hattori T."/>
            <person name="Sahashi N."/>
            <person name="Liou R.F."/>
            <person name="Kikuchi T."/>
            <person name="Tsai I.J."/>
        </authorList>
    </citation>
    <scope>NUCLEOTIDE SEQUENCE [LARGE SCALE GENOMIC DNA]</scope>
    <source>
        <strain evidence="1 2">FFPRI411160</strain>
    </source>
</reference>
<organism evidence="1 2">
    <name type="scientific">Pyrrhoderma noxium</name>
    <dbReference type="NCBI Taxonomy" id="2282107"/>
    <lineage>
        <taxon>Eukaryota</taxon>
        <taxon>Fungi</taxon>
        <taxon>Dikarya</taxon>
        <taxon>Basidiomycota</taxon>
        <taxon>Agaricomycotina</taxon>
        <taxon>Agaricomycetes</taxon>
        <taxon>Hymenochaetales</taxon>
        <taxon>Hymenochaetaceae</taxon>
        <taxon>Pyrrhoderma</taxon>
    </lineage>
</organism>
<accession>A0A286UDY0</accession>
<sequence>MTNTSSIIHIDAILYTILEACDNTTLARLARTAHFISKPALNVLWRELERISDLLGTFPSELITWQSTQPNSCPTVTRLIVPRDWTRFVEYARCVRSWGPEDLSYISEPLVDHIAFGRLPGYILPNLTHMKVTGSSVSGIHLSTLLLCSSLESVSVRNVSPDPQTTRSMFTFFRTLADRSLDLKEFSVEWGVGPITNPLFKDGIADVLMQKPSSLTSVKLWTPNCIDIKGFTCLSQLPHLQTLHLNLIDVENTHHLIPGMKENTGAFASLRNLHLAGEPEAFHKILECFNYTPKMTYLGFCVREYPRSLDLLQLFATVSSKFPSLQTLQFINSKEEMPTPRRDQYLHNELYHHDFHIIAPLLQISSLEAVHLELGFPLRLTDIELESLGTSWPRIRILNLCPNPYTTPFGNSQPSATIFGLIRLARACPNLQHLGIFADCIMGVPDNLIVAEDVASRVLSRIDVGRSRVVEPARIAALLSGAFPGLKVFQWTGMEATSGMSVGVGAGTEVGGGTGIGIGIESGIGGVDMWEFAPGWKQVYDLLPIFRAVRANERKIIEGY</sequence>
<dbReference type="SUPFAM" id="SSF52047">
    <property type="entry name" value="RNI-like"/>
    <property type="match status" value="1"/>
</dbReference>
<dbReference type="OrthoDB" id="3543113at2759"/>
<gene>
    <name evidence="1" type="ORF">PNOK_0626300</name>
</gene>
<dbReference type="AlphaFoldDB" id="A0A286UDY0"/>
<dbReference type="InParanoid" id="A0A286UDY0"/>
<dbReference type="InterPro" id="IPR032675">
    <property type="entry name" value="LRR_dom_sf"/>
</dbReference>
<dbReference type="GO" id="GO:0000502">
    <property type="term" value="C:proteasome complex"/>
    <property type="evidence" value="ECO:0007669"/>
    <property type="project" value="UniProtKB-KW"/>
</dbReference>
<comment type="caution">
    <text evidence="1">The sequence shown here is derived from an EMBL/GenBank/DDBJ whole genome shotgun (WGS) entry which is preliminary data.</text>
</comment>
<keyword evidence="2" id="KW-1185">Reference proteome</keyword>
<dbReference type="EMBL" id="NBII01000006">
    <property type="protein sequence ID" value="PAV17777.1"/>
    <property type="molecule type" value="Genomic_DNA"/>
</dbReference>
<name>A0A286UDY0_9AGAM</name>
<dbReference type="Gene3D" id="3.80.10.10">
    <property type="entry name" value="Ribonuclease Inhibitor"/>
    <property type="match status" value="2"/>
</dbReference>
<proteinExistence type="predicted"/>